<dbReference type="NCBIfam" id="TIGR00305">
    <property type="entry name" value="putative toxin-antitoxin system toxin component, PIN family"/>
    <property type="match status" value="1"/>
</dbReference>
<dbReference type="AlphaFoldDB" id="E1YJR3"/>
<accession>E1YJR3</accession>
<proteinExistence type="predicted"/>
<sequence>MRVILDTNVIISGIFFSGPPSKILKAWGNKNLQIVLSQQILDEYK</sequence>
<evidence type="ECO:0000313" key="2">
    <source>
        <dbReference type="EMBL" id="CBX31517.1"/>
    </source>
</evidence>
<dbReference type="EMBL" id="FR695877">
    <property type="protein sequence ID" value="CBX31517.1"/>
    <property type="molecule type" value="Genomic_DNA"/>
</dbReference>
<dbReference type="SUPFAM" id="SSF88723">
    <property type="entry name" value="PIN domain-like"/>
    <property type="match status" value="1"/>
</dbReference>
<feature type="domain" description="PIN" evidence="1">
    <location>
        <begin position="2"/>
        <end position="45"/>
    </location>
</feature>
<dbReference type="Pfam" id="PF13470">
    <property type="entry name" value="PIN_3"/>
    <property type="match status" value="1"/>
</dbReference>
<organism evidence="2">
    <name type="scientific">uncultured Desulfobacterium sp</name>
    <dbReference type="NCBI Taxonomy" id="201089"/>
    <lineage>
        <taxon>Bacteria</taxon>
        <taxon>Pseudomonadati</taxon>
        <taxon>Thermodesulfobacteriota</taxon>
        <taxon>Desulfobacteria</taxon>
        <taxon>Desulfobacterales</taxon>
        <taxon>Desulfobacteriaceae</taxon>
        <taxon>Desulfobacterium</taxon>
        <taxon>environmental samples</taxon>
    </lineage>
</organism>
<dbReference type="InterPro" id="IPR029060">
    <property type="entry name" value="PIN-like_dom_sf"/>
</dbReference>
<dbReference type="InterPro" id="IPR002850">
    <property type="entry name" value="PIN_toxin-like"/>
</dbReference>
<evidence type="ECO:0000259" key="1">
    <source>
        <dbReference type="Pfam" id="PF13470"/>
    </source>
</evidence>
<reference evidence="2" key="1">
    <citation type="journal article" date="2011" name="Environ. Microbiol.">
        <title>Genomic insights into the metabolic potential of the polycyclic aromatic hydrocarbon degrading sulfate-reducing Deltaproteobacterium N47.</title>
        <authorList>
            <person name="Bergmann F."/>
            <person name="Selesi D."/>
            <person name="Weinmaier T."/>
            <person name="Tischler P."/>
            <person name="Rattei T."/>
            <person name="Meckenstock R.U."/>
        </authorList>
    </citation>
    <scope>NUCLEOTIDE SEQUENCE</scope>
</reference>
<name>E1YJR3_9BACT</name>
<gene>
    <name evidence="2" type="ORF">N47_E50290</name>
</gene>
<protein>
    <recommendedName>
        <fullName evidence="1">PIN domain-containing protein</fullName>
    </recommendedName>
</protein>
<dbReference type="InterPro" id="IPR002716">
    <property type="entry name" value="PIN_dom"/>
</dbReference>